<dbReference type="RefSeq" id="XP_069199011.1">
    <property type="nucleotide sequence ID" value="XM_069342510.1"/>
</dbReference>
<dbReference type="Proteomes" id="UP001562354">
    <property type="component" value="Unassembled WGS sequence"/>
</dbReference>
<dbReference type="InterPro" id="IPR027794">
    <property type="entry name" value="tRNase_Z_dom"/>
</dbReference>
<comment type="catalytic activity">
    <reaction evidence="1">
        <text>Endonucleolytic cleavage of RNA, removing extra 3' nucleotides from tRNA precursor, generating 3' termini of tRNAs. A 3'-hydroxy group is left at the tRNA terminus and a 5'-phosphoryl group is left at the trailer molecule.</text>
        <dbReference type="EC" id="3.1.26.11"/>
    </reaction>
</comment>
<evidence type="ECO:0000259" key="12">
    <source>
        <dbReference type="Pfam" id="PF13691"/>
    </source>
</evidence>
<reference evidence="13 14" key="1">
    <citation type="submission" date="2024-07" db="EMBL/GenBank/DDBJ databases">
        <title>Draft sequence of the Neodothiora populina.</title>
        <authorList>
            <person name="Drown D.D."/>
            <person name="Schuette U.S."/>
            <person name="Buechlein A.B."/>
            <person name="Rusch D.R."/>
            <person name="Winton L.W."/>
            <person name="Adams G.A."/>
        </authorList>
    </citation>
    <scope>NUCLEOTIDE SEQUENCE [LARGE SCALE GENOMIC DNA]</scope>
    <source>
        <strain evidence="13 14">CPC 39397</strain>
    </source>
</reference>
<evidence type="ECO:0000256" key="11">
    <source>
        <dbReference type="SAM" id="MobiDB-lite"/>
    </source>
</evidence>
<dbReference type="InterPro" id="IPR047151">
    <property type="entry name" value="RNZ2-like"/>
</dbReference>
<gene>
    <name evidence="13" type="ORF">AAFC00_003089</name>
</gene>
<feature type="region of interest" description="Disordered" evidence="11">
    <location>
        <begin position="966"/>
        <end position="1015"/>
    </location>
</feature>
<evidence type="ECO:0000256" key="1">
    <source>
        <dbReference type="ARBA" id="ARBA00000402"/>
    </source>
</evidence>
<evidence type="ECO:0000256" key="5">
    <source>
        <dbReference type="ARBA" id="ARBA00022694"/>
    </source>
</evidence>
<keyword evidence="8" id="KW-0255">Endonuclease</keyword>
<dbReference type="Pfam" id="PF23023">
    <property type="entry name" value="Anti-Pycsar_Apyc1"/>
    <property type="match status" value="1"/>
</dbReference>
<dbReference type="GeneID" id="95976791"/>
<dbReference type="EMBL" id="JBFMKM010000012">
    <property type="protein sequence ID" value="KAL1302735.1"/>
    <property type="molecule type" value="Genomic_DNA"/>
</dbReference>
<feature type="region of interest" description="Disordered" evidence="11">
    <location>
        <begin position="157"/>
        <end position="226"/>
    </location>
</feature>
<dbReference type="Gene3D" id="3.60.15.10">
    <property type="entry name" value="Ribonuclease Z/Hydroxyacylglutathione hydrolase-like"/>
    <property type="match status" value="2"/>
</dbReference>
<name>A0ABR3P9I3_9PEZI</name>
<feature type="compositionally biased region" description="Basic residues" evidence="11">
    <location>
        <begin position="1004"/>
        <end position="1015"/>
    </location>
</feature>
<evidence type="ECO:0000313" key="14">
    <source>
        <dbReference type="Proteomes" id="UP001562354"/>
    </source>
</evidence>
<keyword evidence="10" id="KW-0862">Zinc</keyword>
<evidence type="ECO:0000256" key="4">
    <source>
        <dbReference type="ARBA" id="ARBA00012477"/>
    </source>
</evidence>
<protein>
    <recommendedName>
        <fullName evidence="4">ribonuclease Z</fullName>
        <ecNumber evidence="4">3.1.26.11</ecNumber>
    </recommendedName>
</protein>
<evidence type="ECO:0000256" key="7">
    <source>
        <dbReference type="ARBA" id="ARBA00022723"/>
    </source>
</evidence>
<evidence type="ECO:0000256" key="3">
    <source>
        <dbReference type="ARBA" id="ARBA00007823"/>
    </source>
</evidence>
<evidence type="ECO:0000256" key="2">
    <source>
        <dbReference type="ARBA" id="ARBA00001947"/>
    </source>
</evidence>
<keyword evidence="9" id="KW-0378">Hydrolase</keyword>
<evidence type="ECO:0000256" key="10">
    <source>
        <dbReference type="ARBA" id="ARBA00022833"/>
    </source>
</evidence>
<keyword evidence="6" id="KW-0540">Nuclease</keyword>
<evidence type="ECO:0000313" key="13">
    <source>
        <dbReference type="EMBL" id="KAL1302735.1"/>
    </source>
</evidence>
<dbReference type="SUPFAM" id="SSF56281">
    <property type="entry name" value="Metallo-hydrolase/oxidoreductase"/>
    <property type="match status" value="2"/>
</dbReference>
<comment type="similarity">
    <text evidence="3">Belongs to the RNase Z family.</text>
</comment>
<dbReference type="PANTHER" id="PTHR12553:SF49">
    <property type="entry name" value="ZINC PHOSPHODIESTERASE ELAC PROTEIN 2"/>
    <property type="match status" value="1"/>
</dbReference>
<feature type="domain" description="tRNase Z endonuclease" evidence="12">
    <location>
        <begin position="7"/>
        <end position="68"/>
    </location>
</feature>
<keyword evidence="5" id="KW-0819">tRNA processing</keyword>
<dbReference type="EC" id="3.1.26.11" evidence="4"/>
<dbReference type="PANTHER" id="PTHR12553">
    <property type="entry name" value="ZINC PHOSPHODIESTERASE ELAC PROTEIN 2"/>
    <property type="match status" value="1"/>
</dbReference>
<sequence>MHSHFRFVTSPTADTPGTTLLLHFDNKRYLFGSISEGTQRALVQQGVKTLKISDLFITGRSEWSNVGGLIGMILTLADSSSSSVTTSTEELKKKMIAKLKREGQTDINEAKLAAQLAKEVKEKTRLRIFGPPNLNYLLATARRFVFRKGMPVDVEEFSRQSSAPHGAVQNGPTHSDDNIDVWTLPIVPSPPKITTSSNSSRTASPRKRSYDEVDDSRDGITSTLTDREKTAMMAKSVVSEMFESSWRLDALVETPINEVRLPAALFVKDPETGKTVKYTGPMPGGSQPVPGINVLVRRPWPGALVESLPPTEPAREAISYIVKLHRQRGRFRPQRAIELKVEKGLKWSKLTNGETVLNVDGETITPDMVLEEGKEGNATAIIDLPSEEYVESLVNRPEWKNEEIMSNLCAFIWSLGTGVAASPKLKQFMSSMGQARHIIASSDVCPNRISMDSAAAATVRLMKVDPARYIIPVHDQREKPQIGDEGTILADRGMMVQLTPTFEVREQESSPLLNINKVVSEMAPDVLEAAAEARKSIEDNKAELDDWASRVPQGDAEVITLGTGSALPSKYRNVSATLLRVPGWGSVLLDCGENTLGQLKRMYTESELRDVLHDLRAIWISHMHADHHLGTVSVIRAWFQAVHGSMPTSAPSPLDNGFDPASLFKDQKRLAVISDVPMVRWLHEYSNVEDYGFSHLAPLIISPARPASGVVSDLQWFFANVPSENPTADERKQYYAICLRAKVPASVVGFADIQAVLVQHCHGARAVSITFPSGFKASYSGDCRPSEPFSVIGKGSTVCIHEATFDDELQGDALAKNHTTTSEALGVALAMDAKACVLTHFSQRYQKVPVLEYTDSDDDAIPSYGKATGGVTEDVSTNPDDDMDAPMTDVHETPDAASSTRPLLAGQEAAGSDEAADIPKHLTIKLKKGTEMKVCVAFDLMRVKVGEIAQLEKMTPALIKLFAAEEKEEEVEEGNAKNNQAKAGGAGKGKGKKGGQVNEDGSGKKNKKEKGKRFN</sequence>
<evidence type="ECO:0000256" key="6">
    <source>
        <dbReference type="ARBA" id="ARBA00022722"/>
    </source>
</evidence>
<feature type="region of interest" description="Disordered" evidence="11">
    <location>
        <begin position="862"/>
        <end position="914"/>
    </location>
</feature>
<keyword evidence="14" id="KW-1185">Reference proteome</keyword>
<evidence type="ECO:0000256" key="8">
    <source>
        <dbReference type="ARBA" id="ARBA00022759"/>
    </source>
</evidence>
<comment type="caution">
    <text evidence="13">The sequence shown here is derived from an EMBL/GenBank/DDBJ whole genome shotgun (WGS) entry which is preliminary data.</text>
</comment>
<accession>A0ABR3P9I3</accession>
<feature type="compositionally biased region" description="Polar residues" evidence="11">
    <location>
        <begin position="192"/>
        <end position="203"/>
    </location>
</feature>
<dbReference type="InterPro" id="IPR036866">
    <property type="entry name" value="RibonucZ/Hydroxyglut_hydro"/>
</dbReference>
<dbReference type="CDD" id="cd07718">
    <property type="entry name" value="RNaseZ_ELAC1_ELAC2-C-term-like_MBL-fold"/>
    <property type="match status" value="1"/>
</dbReference>
<proteinExistence type="inferred from homology"/>
<keyword evidence="7" id="KW-0479">Metal-binding</keyword>
<dbReference type="Pfam" id="PF13691">
    <property type="entry name" value="Lactamase_B_4"/>
    <property type="match status" value="1"/>
</dbReference>
<organism evidence="13 14">
    <name type="scientific">Neodothiora populina</name>
    <dbReference type="NCBI Taxonomy" id="2781224"/>
    <lineage>
        <taxon>Eukaryota</taxon>
        <taxon>Fungi</taxon>
        <taxon>Dikarya</taxon>
        <taxon>Ascomycota</taxon>
        <taxon>Pezizomycotina</taxon>
        <taxon>Dothideomycetes</taxon>
        <taxon>Dothideomycetidae</taxon>
        <taxon>Dothideales</taxon>
        <taxon>Dothioraceae</taxon>
        <taxon>Neodothiora</taxon>
    </lineage>
</organism>
<evidence type="ECO:0000256" key="9">
    <source>
        <dbReference type="ARBA" id="ARBA00022801"/>
    </source>
</evidence>
<comment type="cofactor">
    <cofactor evidence="2">
        <name>Zn(2+)</name>
        <dbReference type="ChEBI" id="CHEBI:29105"/>
    </cofactor>
</comment>